<gene>
    <name evidence="2" type="ORF">A4H97_30820</name>
</gene>
<feature type="signal peptide" evidence="1">
    <location>
        <begin position="1"/>
        <end position="42"/>
    </location>
</feature>
<evidence type="ECO:0000313" key="3">
    <source>
        <dbReference type="Proteomes" id="UP000192610"/>
    </source>
</evidence>
<reference evidence="3" key="1">
    <citation type="submission" date="2016-04" db="EMBL/GenBank/DDBJ databases">
        <authorList>
            <person name="Chen L."/>
            <person name="Zhuang W."/>
            <person name="Wang G."/>
        </authorList>
    </citation>
    <scope>NUCLEOTIDE SEQUENCE [LARGE SCALE GENOMIC DNA]</scope>
    <source>
        <strain evidence="3">17621</strain>
    </source>
</reference>
<keyword evidence="3" id="KW-1185">Reference proteome</keyword>
<evidence type="ECO:0000313" key="2">
    <source>
        <dbReference type="EMBL" id="OQP47759.1"/>
    </source>
</evidence>
<evidence type="ECO:0008006" key="4">
    <source>
        <dbReference type="Google" id="ProtNLM"/>
    </source>
</evidence>
<dbReference type="STRING" id="354355.SAMN05660816_06341"/>
<dbReference type="Pfam" id="PF11751">
    <property type="entry name" value="PorP_SprF"/>
    <property type="match status" value="1"/>
</dbReference>
<dbReference type="OrthoDB" id="1186563at2"/>
<sequence>MKKIITKQSAWPAVIRGTKSLFFKAMLLPLSCVMSFCYQATAQDLHFSQWFNSPLTTNPANTGFIPDADYRLGVNYRNQWSSIMSVPYKTMSIWGDAQVFRDRIESGWLGLGGLILRDVAGSGGLTSTKIYGSAAYHQMLGVAHLLSLGFNVGWANKRINTANLKFPDQFDGKFFDSNLPTSVVLDAPNVSYFDIQVGLNYAFFPTDKLYVNGGISAWHLNKPRESFFKNDDPSTGADGRIAPRYNAFGNASIKLNDQVIVNPMAYYSFTTKTHELVGGGNVQYNLSGDGESQLIGGIYYRAGDAFIPMIGYVWKSLKLMFTYDATTSSLKQYNQSRGAFEFALMQNGFYNQYNGDRRQSMCPSFKY</sequence>
<accession>A0A1V9ENN1</accession>
<dbReference type="InterPro" id="IPR019861">
    <property type="entry name" value="PorP/SprF_Bacteroidetes"/>
</dbReference>
<keyword evidence="1" id="KW-0732">Signal</keyword>
<dbReference type="AlphaFoldDB" id="A0A1V9ENN1"/>
<dbReference type="EMBL" id="LVXG01000022">
    <property type="protein sequence ID" value="OQP47759.1"/>
    <property type="molecule type" value="Genomic_DNA"/>
</dbReference>
<proteinExistence type="predicted"/>
<comment type="caution">
    <text evidence="2">The sequence shown here is derived from an EMBL/GenBank/DDBJ whole genome shotgun (WGS) entry which is preliminary data.</text>
</comment>
<protein>
    <recommendedName>
        <fullName evidence="4">Type IX secretion system membrane protein PorP/SprF</fullName>
    </recommendedName>
</protein>
<evidence type="ECO:0000256" key="1">
    <source>
        <dbReference type="SAM" id="SignalP"/>
    </source>
</evidence>
<name>A0A1V9ENN1_9BACT</name>
<feature type="chain" id="PRO_5010735294" description="Type IX secretion system membrane protein PorP/SprF" evidence="1">
    <location>
        <begin position="43"/>
        <end position="367"/>
    </location>
</feature>
<dbReference type="Proteomes" id="UP000192610">
    <property type="component" value="Unassembled WGS sequence"/>
</dbReference>
<organism evidence="2 3">
    <name type="scientific">Niastella yeongjuensis</name>
    <dbReference type="NCBI Taxonomy" id="354355"/>
    <lineage>
        <taxon>Bacteria</taxon>
        <taxon>Pseudomonadati</taxon>
        <taxon>Bacteroidota</taxon>
        <taxon>Chitinophagia</taxon>
        <taxon>Chitinophagales</taxon>
        <taxon>Chitinophagaceae</taxon>
        <taxon>Niastella</taxon>
    </lineage>
</organism>
<dbReference type="RefSeq" id="WP_081200767.1">
    <property type="nucleotide sequence ID" value="NZ_FOCZ01000019.1"/>
</dbReference>
<dbReference type="NCBIfam" id="TIGR03519">
    <property type="entry name" value="T9SS_PorP_fam"/>
    <property type="match status" value="1"/>
</dbReference>